<reference evidence="1 2" key="1">
    <citation type="submission" date="2017-10" db="EMBL/GenBank/DDBJ databases">
        <authorList>
            <person name="Banno H."/>
            <person name="Chua N.-H."/>
        </authorList>
    </citation>
    <scope>NUCLEOTIDE SEQUENCE [LARGE SCALE GENOMIC DNA]</scope>
    <source>
        <strain evidence="1">Vibrio tapetis CECT4600</strain>
    </source>
</reference>
<accession>A0A2N8ZG19</accession>
<dbReference type="AlphaFoldDB" id="A0A2N8ZG19"/>
<gene>
    <name evidence="1" type="ORF">VTAP4600_A2888</name>
</gene>
<sequence>MEEQQTLYSMFYKAQDRFLALSLSVGSEPDVIQEYIHCGLTLASYFEHQAKNENLLLCELHLRQVFFHLINAIETPNRSLIFRQICLNSIHSPLFHLKRHYYQQVDGPEKFLNVQQALQLVQAPFGD</sequence>
<organism evidence="1 2">
    <name type="scientific">Vibrio tapetis subsp. tapetis</name>
    <dbReference type="NCBI Taxonomy" id="1671868"/>
    <lineage>
        <taxon>Bacteria</taxon>
        <taxon>Pseudomonadati</taxon>
        <taxon>Pseudomonadota</taxon>
        <taxon>Gammaproteobacteria</taxon>
        <taxon>Vibrionales</taxon>
        <taxon>Vibrionaceae</taxon>
        <taxon>Vibrio</taxon>
    </lineage>
</organism>
<protein>
    <submittedName>
        <fullName evidence="1">Uncharacterized protein</fullName>
    </submittedName>
</protein>
<dbReference type="KEGG" id="vta:A2888"/>
<dbReference type="RefSeq" id="WP_102523273.1">
    <property type="nucleotide sequence ID" value="NZ_LT960611.1"/>
</dbReference>
<dbReference type="EMBL" id="LT960611">
    <property type="protein sequence ID" value="SON50854.1"/>
    <property type="molecule type" value="Genomic_DNA"/>
</dbReference>
<dbReference type="Proteomes" id="UP000235828">
    <property type="component" value="Chromosome A"/>
</dbReference>
<evidence type="ECO:0000313" key="1">
    <source>
        <dbReference type="EMBL" id="SON50854.1"/>
    </source>
</evidence>
<evidence type="ECO:0000313" key="2">
    <source>
        <dbReference type="Proteomes" id="UP000235828"/>
    </source>
</evidence>
<dbReference type="OrthoDB" id="5893245at2"/>
<keyword evidence="2" id="KW-1185">Reference proteome</keyword>
<proteinExistence type="predicted"/>
<name>A0A2N8ZG19_9VIBR</name>